<dbReference type="InterPro" id="IPR027417">
    <property type="entry name" value="P-loop_NTPase"/>
</dbReference>
<evidence type="ECO:0000256" key="11">
    <source>
        <dbReference type="ARBA" id="ARBA00048988"/>
    </source>
</evidence>
<evidence type="ECO:0000256" key="8">
    <source>
        <dbReference type="ARBA" id="ARBA00034617"/>
    </source>
</evidence>
<evidence type="ECO:0000256" key="7">
    <source>
        <dbReference type="ARBA" id="ARBA00023235"/>
    </source>
</evidence>
<proteinExistence type="inferred from homology"/>
<dbReference type="PROSITE" id="PS51198">
    <property type="entry name" value="UVRD_HELICASE_ATP_BIND"/>
    <property type="match status" value="1"/>
</dbReference>
<dbReference type="RefSeq" id="WP_311019565.1">
    <property type="nucleotide sequence ID" value="NZ_JAUHGG010000003.1"/>
</dbReference>
<evidence type="ECO:0000256" key="3">
    <source>
        <dbReference type="ARBA" id="ARBA00022801"/>
    </source>
</evidence>
<dbReference type="GO" id="GO:0016787">
    <property type="term" value="F:hydrolase activity"/>
    <property type="evidence" value="ECO:0007669"/>
    <property type="project" value="UniProtKB-UniRule"/>
</dbReference>
<dbReference type="GO" id="GO:0003677">
    <property type="term" value="F:DNA binding"/>
    <property type="evidence" value="ECO:0007669"/>
    <property type="project" value="UniProtKB-KW"/>
</dbReference>
<comment type="caution">
    <text evidence="15">The sequence shown here is derived from an EMBL/GenBank/DDBJ whole genome shotgun (WGS) entry which is preliminary data.</text>
</comment>
<feature type="binding site" evidence="12">
    <location>
        <begin position="32"/>
        <end position="39"/>
    </location>
    <ligand>
        <name>ATP</name>
        <dbReference type="ChEBI" id="CHEBI:30616"/>
    </ligand>
</feature>
<dbReference type="PROSITE" id="PS51217">
    <property type="entry name" value="UVRD_HELICASE_CTER"/>
    <property type="match status" value="1"/>
</dbReference>
<evidence type="ECO:0000313" key="15">
    <source>
        <dbReference type="EMBL" id="MDS1820788.1"/>
    </source>
</evidence>
<dbReference type="Pfam" id="PF00580">
    <property type="entry name" value="UvrD-helicase"/>
    <property type="match status" value="1"/>
</dbReference>
<sequence length="696" mass="79665">MTNSKIKEAFEKLNPPQQTSVREDNPRLLILAGAGAGKTSTLVVRVTRHLIKDKFLPHEIVGLTFTNKAGNELKGRVGELIGEEKLRNMFFGTFHSFCVRILRKNHQAANLPENFQILDEDDKKKLLKGIWKKDLEQALSSDKEECKSIGLNKDETKRRLDAIRLHYSSLKDGIKIAIEKLGYAKNRGHGLEWIKSELDELGVSGQLPQDVADFTSMLCEEYESEKEKYFMLDFDDLIIRTNTMLRSHTDLREGLSKQIKALLIDEFQDTNIIQYELMKLLINRTTKLTVVGDEDQLIYEWRGAILENILKFCEKESGICIKLEQNYRSTKSILGAANDVIQNNENRYGKTLFTSNNIGEPVAQTFYPNAYEEADSVVREIAMLKRTGVPFKNIAILYRNKSMSGAMENSLHKHNIPSVVYGGTSFWERKEIKDVLAFLKWIDNGGNALSIVRILERLKIGYGDMKHIEVDKIATSESITYDQALRKFVKEGKSSKLKIALNHLIALRDDAKNIYEEKGLYALVEFVVRHSGFIEIYKKTDDEEAIAERRANLEQIIETAEMFDHEETNEKGELLDDLLVFLANADLQVEAQSKRDKDAESVSLMTIHASKGLEYEYVFIIGVEEASFPSPRRIAKTEIEEERRLAYVAITRGKKKVFMSGAKVRLDKFSVEMSIFAREISEKHKVYQDKSFSSYF</sequence>
<dbReference type="InterPro" id="IPR000212">
    <property type="entry name" value="DNA_helicase_UvrD/REP"/>
</dbReference>
<name>A0AAW8PXB5_VIBPH</name>
<protein>
    <recommendedName>
        <fullName evidence="9">DNA 3'-5' helicase</fullName>
        <ecNumber evidence="9">5.6.2.4</ecNumber>
    </recommendedName>
    <alternativeName>
        <fullName evidence="10">DNA 3'-5' helicase II</fullName>
    </alternativeName>
</protein>
<evidence type="ECO:0000256" key="12">
    <source>
        <dbReference type="PROSITE-ProRule" id="PRU00560"/>
    </source>
</evidence>
<evidence type="ECO:0000256" key="9">
    <source>
        <dbReference type="ARBA" id="ARBA00034808"/>
    </source>
</evidence>
<evidence type="ECO:0000259" key="13">
    <source>
        <dbReference type="PROSITE" id="PS51198"/>
    </source>
</evidence>
<keyword evidence="4 12" id="KW-0347">Helicase</keyword>
<dbReference type="GO" id="GO:0000725">
    <property type="term" value="P:recombinational repair"/>
    <property type="evidence" value="ECO:0007669"/>
    <property type="project" value="TreeGrafter"/>
</dbReference>
<evidence type="ECO:0000256" key="4">
    <source>
        <dbReference type="ARBA" id="ARBA00022806"/>
    </source>
</evidence>
<reference evidence="15" key="1">
    <citation type="submission" date="2023-06" db="EMBL/GenBank/DDBJ databases">
        <title>Genomic Diversity of Vibrio spp. and Metagenomic Analysis of Pathogens in Florida Gulf Coastal Waters Following Hurricane Ian.</title>
        <authorList>
            <person name="Brumfield K.D."/>
        </authorList>
    </citation>
    <scope>NUCLEOTIDE SEQUENCE</scope>
    <source>
        <strain evidence="15">WBS2B-138</strain>
    </source>
</reference>
<dbReference type="GO" id="GO:0005524">
    <property type="term" value="F:ATP binding"/>
    <property type="evidence" value="ECO:0007669"/>
    <property type="project" value="UniProtKB-UniRule"/>
</dbReference>
<evidence type="ECO:0000256" key="2">
    <source>
        <dbReference type="ARBA" id="ARBA00022741"/>
    </source>
</evidence>
<comment type="catalytic activity">
    <reaction evidence="8">
        <text>Couples ATP hydrolysis with the unwinding of duplex DNA by translocating in the 3'-5' direction.</text>
        <dbReference type="EC" id="5.6.2.4"/>
    </reaction>
</comment>
<dbReference type="PANTHER" id="PTHR11070:SF2">
    <property type="entry name" value="ATP-DEPENDENT DNA HELICASE SRS2"/>
    <property type="match status" value="1"/>
</dbReference>
<keyword evidence="3 12" id="KW-0378">Hydrolase</keyword>
<dbReference type="InterPro" id="IPR014017">
    <property type="entry name" value="DNA_helicase_UvrD-like_C"/>
</dbReference>
<evidence type="ECO:0000256" key="6">
    <source>
        <dbReference type="ARBA" id="ARBA00023125"/>
    </source>
</evidence>
<feature type="domain" description="UvrD-like helicase C-terminal" evidence="14">
    <location>
        <begin position="331"/>
        <end position="612"/>
    </location>
</feature>
<organism evidence="15 16">
    <name type="scientific">Vibrio parahaemolyticus</name>
    <dbReference type="NCBI Taxonomy" id="670"/>
    <lineage>
        <taxon>Bacteria</taxon>
        <taxon>Pseudomonadati</taxon>
        <taxon>Pseudomonadota</taxon>
        <taxon>Gammaproteobacteria</taxon>
        <taxon>Vibrionales</taxon>
        <taxon>Vibrionaceae</taxon>
        <taxon>Vibrio</taxon>
    </lineage>
</organism>
<dbReference type="CDD" id="cd17932">
    <property type="entry name" value="DEXQc_UvrD"/>
    <property type="match status" value="1"/>
</dbReference>
<dbReference type="Gene3D" id="3.40.50.300">
    <property type="entry name" value="P-loop containing nucleotide triphosphate hydrolases"/>
    <property type="match status" value="2"/>
</dbReference>
<evidence type="ECO:0000256" key="10">
    <source>
        <dbReference type="ARBA" id="ARBA00034923"/>
    </source>
</evidence>
<feature type="domain" description="UvrD-like helicase ATP-binding" evidence="13">
    <location>
        <begin position="11"/>
        <end position="330"/>
    </location>
</feature>
<comment type="catalytic activity">
    <reaction evidence="11">
        <text>ATP + H2O = ADP + phosphate + H(+)</text>
        <dbReference type="Rhea" id="RHEA:13065"/>
        <dbReference type="ChEBI" id="CHEBI:15377"/>
        <dbReference type="ChEBI" id="CHEBI:15378"/>
        <dbReference type="ChEBI" id="CHEBI:30616"/>
        <dbReference type="ChEBI" id="CHEBI:43474"/>
        <dbReference type="ChEBI" id="CHEBI:456216"/>
        <dbReference type="EC" id="5.6.2.4"/>
    </reaction>
</comment>
<evidence type="ECO:0000256" key="1">
    <source>
        <dbReference type="ARBA" id="ARBA00009922"/>
    </source>
</evidence>
<dbReference type="EC" id="5.6.2.4" evidence="9"/>
<keyword evidence="5 12" id="KW-0067">ATP-binding</keyword>
<dbReference type="PANTHER" id="PTHR11070">
    <property type="entry name" value="UVRD / RECB / PCRA DNA HELICASE FAMILY MEMBER"/>
    <property type="match status" value="1"/>
</dbReference>
<evidence type="ECO:0000259" key="14">
    <source>
        <dbReference type="PROSITE" id="PS51217"/>
    </source>
</evidence>
<dbReference type="SUPFAM" id="SSF52540">
    <property type="entry name" value="P-loop containing nucleoside triphosphate hydrolases"/>
    <property type="match status" value="1"/>
</dbReference>
<dbReference type="AlphaFoldDB" id="A0AAW8PXB5"/>
<dbReference type="Pfam" id="PF13361">
    <property type="entry name" value="UvrD_C"/>
    <property type="match status" value="1"/>
</dbReference>
<dbReference type="EMBL" id="JAUHGG010000003">
    <property type="protein sequence ID" value="MDS1820788.1"/>
    <property type="molecule type" value="Genomic_DNA"/>
</dbReference>
<gene>
    <name evidence="15" type="ORF">QX249_08990</name>
</gene>
<keyword evidence="7" id="KW-0413">Isomerase</keyword>
<keyword evidence="6" id="KW-0238">DNA-binding</keyword>
<dbReference type="Proteomes" id="UP001253193">
    <property type="component" value="Unassembled WGS sequence"/>
</dbReference>
<dbReference type="InterPro" id="IPR013986">
    <property type="entry name" value="DExx_box_DNA_helicase_dom_sf"/>
</dbReference>
<evidence type="ECO:0000256" key="5">
    <source>
        <dbReference type="ARBA" id="ARBA00022840"/>
    </source>
</evidence>
<accession>A0AAW8PXB5</accession>
<keyword evidence="2 12" id="KW-0547">Nucleotide-binding</keyword>
<dbReference type="GO" id="GO:0043138">
    <property type="term" value="F:3'-5' DNA helicase activity"/>
    <property type="evidence" value="ECO:0007669"/>
    <property type="project" value="UniProtKB-EC"/>
</dbReference>
<comment type="similarity">
    <text evidence="1">Belongs to the helicase family. UvrD subfamily.</text>
</comment>
<dbReference type="InterPro" id="IPR014016">
    <property type="entry name" value="UvrD-like_ATP-bd"/>
</dbReference>
<evidence type="ECO:0000313" key="16">
    <source>
        <dbReference type="Proteomes" id="UP001253193"/>
    </source>
</evidence>
<dbReference type="Gene3D" id="1.10.486.10">
    <property type="entry name" value="PCRA, domain 4"/>
    <property type="match status" value="1"/>
</dbReference>
<dbReference type="Gene3D" id="1.10.10.160">
    <property type="match status" value="1"/>
</dbReference>